<dbReference type="GO" id="GO:0043565">
    <property type="term" value="F:sequence-specific DNA binding"/>
    <property type="evidence" value="ECO:0007669"/>
    <property type="project" value="TreeGrafter"/>
</dbReference>
<reference evidence="7" key="1">
    <citation type="submission" date="2018-07" db="EMBL/GenBank/DDBJ databases">
        <authorList>
            <person name="Safronova V.I."/>
            <person name="Chirak E.R."/>
            <person name="Sazanova A.L."/>
        </authorList>
    </citation>
    <scope>NUCLEOTIDE SEQUENCE [LARGE SCALE GENOMIC DNA]</scope>
    <source>
        <strain evidence="7">RCAM04685</strain>
    </source>
</reference>
<dbReference type="GO" id="GO:0003700">
    <property type="term" value="F:DNA-binding transcription factor activity"/>
    <property type="evidence" value="ECO:0007669"/>
    <property type="project" value="InterPro"/>
</dbReference>
<evidence type="ECO:0000256" key="3">
    <source>
        <dbReference type="ARBA" id="ARBA00023125"/>
    </source>
</evidence>
<keyword evidence="7" id="KW-1185">Reference proteome</keyword>
<dbReference type="FunFam" id="3.40.190.10:FF:000017">
    <property type="entry name" value="Glycine cleavage system transcriptional activator"/>
    <property type="match status" value="1"/>
</dbReference>
<gene>
    <name evidence="6" type="ORF">DWE98_28025</name>
</gene>
<dbReference type="EMBL" id="QQTP01000028">
    <property type="protein sequence ID" value="RDJ19799.1"/>
    <property type="molecule type" value="Genomic_DNA"/>
</dbReference>
<dbReference type="PRINTS" id="PR00039">
    <property type="entry name" value="HTHLYSR"/>
</dbReference>
<dbReference type="InterPro" id="IPR058163">
    <property type="entry name" value="LysR-type_TF_proteobact-type"/>
</dbReference>
<feature type="domain" description="HTH lysR-type" evidence="5">
    <location>
        <begin position="122"/>
        <end position="179"/>
    </location>
</feature>
<organism evidence="6 7">
    <name type="scientific">Bosea caraganae</name>
    <dbReference type="NCBI Taxonomy" id="2763117"/>
    <lineage>
        <taxon>Bacteria</taxon>
        <taxon>Pseudomonadati</taxon>
        <taxon>Pseudomonadota</taxon>
        <taxon>Alphaproteobacteria</taxon>
        <taxon>Hyphomicrobiales</taxon>
        <taxon>Boseaceae</taxon>
        <taxon>Bosea</taxon>
    </lineage>
</organism>
<dbReference type="InterPro" id="IPR000847">
    <property type="entry name" value="LysR_HTH_N"/>
</dbReference>
<evidence type="ECO:0000256" key="1">
    <source>
        <dbReference type="ARBA" id="ARBA00009437"/>
    </source>
</evidence>
<dbReference type="FunFam" id="1.10.10.10:FF:000038">
    <property type="entry name" value="Glycine cleavage system transcriptional activator"/>
    <property type="match status" value="1"/>
</dbReference>
<dbReference type="Gene3D" id="3.40.190.10">
    <property type="entry name" value="Periplasmic binding protein-like II"/>
    <property type="match status" value="2"/>
</dbReference>
<comment type="similarity">
    <text evidence="1">Belongs to the LysR transcriptional regulatory family.</text>
</comment>
<dbReference type="InterPro" id="IPR005119">
    <property type="entry name" value="LysR_subst-bd"/>
</dbReference>
<comment type="caution">
    <text evidence="6">The sequence shown here is derived from an EMBL/GenBank/DDBJ whole genome shotgun (WGS) entry which is preliminary data.</text>
</comment>
<dbReference type="PANTHER" id="PTHR30537:SF74">
    <property type="entry name" value="HTH-TYPE TRANSCRIPTIONAL REGULATOR TRPI"/>
    <property type="match status" value="1"/>
</dbReference>
<evidence type="ECO:0000256" key="4">
    <source>
        <dbReference type="ARBA" id="ARBA00023163"/>
    </source>
</evidence>
<dbReference type="Proteomes" id="UP000255207">
    <property type="component" value="Unassembled WGS sequence"/>
</dbReference>
<dbReference type="OrthoDB" id="9793571at2"/>
<dbReference type="SUPFAM" id="SSF46785">
    <property type="entry name" value="Winged helix' DNA-binding domain"/>
    <property type="match status" value="1"/>
</dbReference>
<dbReference type="CDD" id="cd08432">
    <property type="entry name" value="PBP2_GcdR_TrpI_HvrB_AmpR_like"/>
    <property type="match status" value="1"/>
</dbReference>
<dbReference type="InterPro" id="IPR036390">
    <property type="entry name" value="WH_DNA-bd_sf"/>
</dbReference>
<sequence>MQLRHRLVRRLARRVLEGSRDIGLALDAHRLPQPRTLLSLEHRPEKWNPVFGRIRCNNKGLDRHFASDGTHGDLGSFPAGACFPFRSRRPLASAKKPCASNDITISLLEFSSQDDGMAWRLPPLNALRAFEAAGRHVSFTRAAEELHVTPGAVSRQIKLLEDFLGVELFDRTNRDLRISEASRAYVAALTDVFDRTDGATKRLLNAHKEQPLHVHCAMTFALRWLMPRLPLFHKLDPTREIQLTTSFTPMPASILGAGDVDISIQLGRGDWSGLIAHRIAGGELVPVCSPQLLATSPALRHANDLSRHTLLHSLARPDDWRDWLAAAGADAVDAGHSLRFESSSLAYQAAIDGIGIAIGQMALVVEDIELGRLVPAFDFVFQNGNAYYLTYLERAEKNPRLMAFRDWILGEAGRYARKYKFPIERGATFDLIPPPPR</sequence>
<evidence type="ECO:0000313" key="7">
    <source>
        <dbReference type="Proteomes" id="UP000255207"/>
    </source>
</evidence>
<proteinExistence type="inferred from homology"/>
<evidence type="ECO:0000313" key="6">
    <source>
        <dbReference type="EMBL" id="RDJ19799.1"/>
    </source>
</evidence>
<evidence type="ECO:0000256" key="2">
    <source>
        <dbReference type="ARBA" id="ARBA00023015"/>
    </source>
</evidence>
<dbReference type="NCBIfam" id="NF008352">
    <property type="entry name" value="PRK11139.1"/>
    <property type="match status" value="1"/>
</dbReference>
<accession>A0A370KXR7</accession>
<dbReference type="Gene3D" id="1.10.10.10">
    <property type="entry name" value="Winged helix-like DNA-binding domain superfamily/Winged helix DNA-binding domain"/>
    <property type="match status" value="1"/>
</dbReference>
<keyword evidence="2" id="KW-0805">Transcription regulation</keyword>
<keyword evidence="4" id="KW-0804">Transcription</keyword>
<keyword evidence="3" id="KW-0238">DNA-binding</keyword>
<protein>
    <submittedName>
        <fullName evidence="6">Transcriptional regulator GcvA</fullName>
    </submittedName>
</protein>
<name>A0A370KXR7_9HYPH</name>
<dbReference type="Pfam" id="PF03466">
    <property type="entry name" value="LysR_substrate"/>
    <property type="match status" value="1"/>
</dbReference>
<dbReference type="AlphaFoldDB" id="A0A370KXR7"/>
<dbReference type="InterPro" id="IPR036388">
    <property type="entry name" value="WH-like_DNA-bd_sf"/>
</dbReference>
<dbReference type="PROSITE" id="PS50931">
    <property type="entry name" value="HTH_LYSR"/>
    <property type="match status" value="1"/>
</dbReference>
<dbReference type="PANTHER" id="PTHR30537">
    <property type="entry name" value="HTH-TYPE TRANSCRIPTIONAL REGULATOR"/>
    <property type="match status" value="1"/>
</dbReference>
<evidence type="ECO:0000259" key="5">
    <source>
        <dbReference type="PROSITE" id="PS50931"/>
    </source>
</evidence>
<dbReference type="GO" id="GO:0006351">
    <property type="term" value="P:DNA-templated transcription"/>
    <property type="evidence" value="ECO:0007669"/>
    <property type="project" value="TreeGrafter"/>
</dbReference>
<dbReference type="Pfam" id="PF00126">
    <property type="entry name" value="HTH_1"/>
    <property type="match status" value="1"/>
</dbReference>
<dbReference type="SUPFAM" id="SSF53850">
    <property type="entry name" value="Periplasmic binding protein-like II"/>
    <property type="match status" value="1"/>
</dbReference>